<comment type="caution">
    <text evidence="1">The sequence shown here is derived from an EMBL/GenBank/DDBJ whole genome shotgun (WGS) entry which is preliminary data.</text>
</comment>
<keyword evidence="2" id="KW-1185">Reference proteome</keyword>
<evidence type="ECO:0000313" key="2">
    <source>
        <dbReference type="Proteomes" id="UP001596111"/>
    </source>
</evidence>
<organism evidence="1 2">
    <name type="scientific">Rhodanobacter terrae</name>
    <dbReference type="NCBI Taxonomy" id="418647"/>
    <lineage>
        <taxon>Bacteria</taxon>
        <taxon>Pseudomonadati</taxon>
        <taxon>Pseudomonadota</taxon>
        <taxon>Gammaproteobacteria</taxon>
        <taxon>Lysobacterales</taxon>
        <taxon>Rhodanobacteraceae</taxon>
        <taxon>Rhodanobacter</taxon>
    </lineage>
</organism>
<gene>
    <name evidence="1" type="ORF">ACFPPB_19930</name>
</gene>
<reference evidence="2" key="1">
    <citation type="journal article" date="2019" name="Int. J. Syst. Evol. Microbiol.">
        <title>The Global Catalogue of Microorganisms (GCM) 10K type strain sequencing project: providing services to taxonomists for standard genome sequencing and annotation.</title>
        <authorList>
            <consortium name="The Broad Institute Genomics Platform"/>
            <consortium name="The Broad Institute Genome Sequencing Center for Infectious Disease"/>
            <person name="Wu L."/>
            <person name="Ma J."/>
        </authorList>
    </citation>
    <scope>NUCLEOTIDE SEQUENCE [LARGE SCALE GENOMIC DNA]</scope>
    <source>
        <strain evidence="2">CGMCC 1.13587</strain>
    </source>
</reference>
<evidence type="ECO:0000313" key="1">
    <source>
        <dbReference type="EMBL" id="MFC5583386.1"/>
    </source>
</evidence>
<dbReference type="Proteomes" id="UP001596111">
    <property type="component" value="Unassembled WGS sequence"/>
</dbReference>
<accession>A0ABW0T453</accession>
<dbReference type="RefSeq" id="WP_377330351.1">
    <property type="nucleotide sequence ID" value="NZ_JBHSNG010000051.1"/>
</dbReference>
<evidence type="ECO:0008006" key="3">
    <source>
        <dbReference type="Google" id="ProtNLM"/>
    </source>
</evidence>
<name>A0ABW0T453_9GAMM</name>
<sequence length="377" mass="40318">MDLKLQVLLQALDKATSPLNKVKGAGSAAAAQLKKTRDALRQLDQTQKNVGEFRKLKQGTADTARRMAELRACTRSVSQQMKTAVTGGGELSREFKKLTADGAKLKAEHAEQQAKLHTLRTALRAAGINTHKLGTEEAGLRAKAAGATSAIEQQTAALRAQGVQAQRLAKLHDQLRKGEALGAHLSVAGYATLDGGRRILGQVDTGINEAKRYQIITEQLRAQGTTRADVARAQNFASTDTTVGSSQSDKLEILKDANSIFRDMDEALHIAPALLKTKLTFEALMAQHGEDTGHGQEIVGELIAAIQTGELRNATKTPEAFNHLLDMMTKAYVGSGGLVKPSDYLQTMKVGGGELGVRSCFTTRSAVVSPYVPSSSH</sequence>
<dbReference type="EMBL" id="JBHSNG010000051">
    <property type="protein sequence ID" value="MFC5583386.1"/>
    <property type="molecule type" value="Genomic_DNA"/>
</dbReference>
<protein>
    <recommendedName>
        <fullName evidence="3">Phage tail tape measure protein</fullName>
    </recommendedName>
</protein>
<proteinExistence type="predicted"/>